<dbReference type="Proteomes" id="UP001519309">
    <property type="component" value="Unassembled WGS sequence"/>
</dbReference>
<evidence type="ECO:0000313" key="2">
    <source>
        <dbReference type="EMBL" id="MBP2056017.1"/>
    </source>
</evidence>
<gene>
    <name evidence="1" type="ORF">AVL59_22405</name>
    <name evidence="2" type="ORF">J2Z21_009034</name>
</gene>
<dbReference type="AlphaFoldDB" id="A0A1B1AZH3"/>
<dbReference type="InterPro" id="IPR026325">
    <property type="entry name" value="DUF932"/>
</dbReference>
<reference evidence="1 3" key="1">
    <citation type="submission" date="2016-06" db="EMBL/GenBank/DDBJ databases">
        <title>Complete genome sequence of Streptomyces griseochromogenes ATCC 14511, the Blasticidin S producer.</title>
        <authorList>
            <person name="Wu L."/>
        </authorList>
    </citation>
    <scope>NUCLEOTIDE SEQUENCE [LARGE SCALE GENOMIC DNA]</scope>
    <source>
        <strain evidence="1 3">ATCC 14511</strain>
    </source>
</reference>
<protein>
    <submittedName>
        <fullName evidence="1">Uncharacterized protein</fullName>
    </submittedName>
</protein>
<evidence type="ECO:0000313" key="3">
    <source>
        <dbReference type="Proteomes" id="UP000092659"/>
    </source>
</evidence>
<dbReference type="EMBL" id="JAGGLP010000037">
    <property type="protein sequence ID" value="MBP2056017.1"/>
    <property type="molecule type" value="Genomic_DNA"/>
</dbReference>
<dbReference type="EMBL" id="CP016279">
    <property type="protein sequence ID" value="ANP51955.1"/>
    <property type="molecule type" value="Genomic_DNA"/>
</dbReference>
<dbReference type="Proteomes" id="UP000092659">
    <property type="component" value="Chromosome"/>
</dbReference>
<dbReference type="KEGG" id="sgs:AVL59_22405"/>
<keyword evidence="4" id="KW-1185">Reference proteome</keyword>
<proteinExistence type="predicted"/>
<evidence type="ECO:0000313" key="4">
    <source>
        <dbReference type="Proteomes" id="UP001519309"/>
    </source>
</evidence>
<dbReference type="RefSeq" id="WP_067307280.1">
    <property type="nucleotide sequence ID" value="NZ_CP016279.1"/>
</dbReference>
<evidence type="ECO:0000313" key="1">
    <source>
        <dbReference type="EMBL" id="ANP51955.1"/>
    </source>
</evidence>
<name>A0A1B1AZH3_9ACTN</name>
<organism evidence="1 3">
    <name type="scientific">Streptomyces griseochromogenes</name>
    <dbReference type="NCBI Taxonomy" id="68214"/>
    <lineage>
        <taxon>Bacteria</taxon>
        <taxon>Bacillati</taxon>
        <taxon>Actinomycetota</taxon>
        <taxon>Actinomycetes</taxon>
        <taxon>Kitasatosporales</taxon>
        <taxon>Streptomycetaceae</taxon>
        <taxon>Streptomyces</taxon>
    </lineage>
</organism>
<sequence>MGADGVVDGEDDVGGGLSVQYFENFAAEETALARTDLAVANFHKVVADLWLLDDDASKRTRTNHATRLSALDDRFRTETEKVGRTAYAAERAITGYLDHVAPARR</sequence>
<dbReference type="Pfam" id="PF06067">
    <property type="entry name" value="DUF932"/>
    <property type="match status" value="1"/>
</dbReference>
<reference evidence="2 4" key="2">
    <citation type="submission" date="2021-03" db="EMBL/GenBank/DDBJ databases">
        <title>Genomic Encyclopedia of Type Strains, Phase IV (KMG-IV): sequencing the most valuable type-strain genomes for metagenomic binning, comparative biology and taxonomic classification.</title>
        <authorList>
            <person name="Goeker M."/>
        </authorList>
    </citation>
    <scope>NUCLEOTIDE SEQUENCE [LARGE SCALE GENOMIC DNA]</scope>
    <source>
        <strain evidence="2 4">DSM 40499</strain>
    </source>
</reference>
<accession>A0A1B1AZH3</accession>